<evidence type="ECO:0000256" key="1">
    <source>
        <dbReference type="ARBA" id="ARBA00005879"/>
    </source>
</evidence>
<protein>
    <recommendedName>
        <fullName evidence="2">uroporphyrinogen-III C-methyltransferase</fullName>
        <ecNumber evidence="2">2.1.1.107</ecNumber>
    </recommendedName>
</protein>
<evidence type="ECO:0000256" key="10">
    <source>
        <dbReference type="RuleBase" id="RU003960"/>
    </source>
</evidence>
<proteinExistence type="inferred from homology"/>
<dbReference type="PANTHER" id="PTHR45790:SF3">
    <property type="entry name" value="S-ADENOSYL-L-METHIONINE-DEPENDENT UROPORPHYRINOGEN III METHYLTRANSFERASE, CHLOROPLASTIC"/>
    <property type="match status" value="1"/>
</dbReference>
<dbReference type="FunFam" id="3.30.950.10:FF:000001">
    <property type="entry name" value="Siroheme synthase"/>
    <property type="match status" value="1"/>
</dbReference>
<dbReference type="FunFam" id="3.40.1010.10:FF:000001">
    <property type="entry name" value="Siroheme synthase"/>
    <property type="match status" value="1"/>
</dbReference>
<keyword evidence="6" id="KW-0949">S-adenosyl-L-methionine</keyword>
<reference evidence="12" key="1">
    <citation type="submission" date="2022-08" db="EMBL/GenBank/DDBJ databases">
        <authorList>
            <person name="Vandamme P."/>
            <person name="Hettiarachchi A."/>
            <person name="Peeters C."/>
            <person name="Cnockaert M."/>
            <person name="Carlier A."/>
        </authorList>
    </citation>
    <scope>NUCLEOTIDE SEQUENCE</scope>
    <source>
        <strain evidence="12">LMG 31809</strain>
    </source>
</reference>
<dbReference type="InterPro" id="IPR000878">
    <property type="entry name" value="4pyrrol_Mease"/>
</dbReference>
<evidence type="ECO:0000256" key="8">
    <source>
        <dbReference type="ARBA" id="ARBA00025705"/>
    </source>
</evidence>
<comment type="caution">
    <text evidence="12">The sequence shown here is derived from an EMBL/GenBank/DDBJ whole genome shotgun (WGS) entry which is preliminary data.</text>
</comment>
<dbReference type="NCBIfam" id="NF004790">
    <property type="entry name" value="PRK06136.1"/>
    <property type="match status" value="1"/>
</dbReference>
<evidence type="ECO:0000256" key="3">
    <source>
        <dbReference type="ARBA" id="ARBA00022573"/>
    </source>
</evidence>
<keyword evidence="3" id="KW-0169">Cobalamin biosynthesis</keyword>
<keyword evidence="7" id="KW-0627">Porphyrin biosynthesis</keyword>
<dbReference type="InterPro" id="IPR014776">
    <property type="entry name" value="4pyrrole_Mease_sub2"/>
</dbReference>
<dbReference type="EMBL" id="JANWOI010000002">
    <property type="protein sequence ID" value="MDA5193569.1"/>
    <property type="molecule type" value="Genomic_DNA"/>
</dbReference>
<dbReference type="RefSeq" id="WP_274943271.1">
    <property type="nucleotide sequence ID" value="NZ_JANWOI010000002.1"/>
</dbReference>
<dbReference type="Pfam" id="PF00590">
    <property type="entry name" value="TP_methylase"/>
    <property type="match status" value="1"/>
</dbReference>
<dbReference type="SUPFAM" id="SSF53790">
    <property type="entry name" value="Tetrapyrrole methylase"/>
    <property type="match status" value="1"/>
</dbReference>
<dbReference type="Gene3D" id="3.30.950.10">
    <property type="entry name" value="Methyltransferase, Cobalt-precorrin-4 Transmethylase, Domain 2"/>
    <property type="match status" value="1"/>
</dbReference>
<evidence type="ECO:0000259" key="11">
    <source>
        <dbReference type="Pfam" id="PF00590"/>
    </source>
</evidence>
<keyword evidence="13" id="KW-1185">Reference proteome</keyword>
<evidence type="ECO:0000313" key="13">
    <source>
        <dbReference type="Proteomes" id="UP001141619"/>
    </source>
</evidence>
<dbReference type="InterPro" id="IPR003043">
    <property type="entry name" value="Uropor_MeTrfase_CS"/>
</dbReference>
<dbReference type="Proteomes" id="UP001141619">
    <property type="component" value="Unassembled WGS sequence"/>
</dbReference>
<dbReference type="NCBIfam" id="TIGR01469">
    <property type="entry name" value="cobA_cysG_Cterm"/>
    <property type="match status" value="1"/>
</dbReference>
<accession>A0A9X3TXT7</accession>
<dbReference type="GO" id="GO:0004851">
    <property type="term" value="F:uroporphyrin-III C-methyltransferase activity"/>
    <property type="evidence" value="ECO:0007669"/>
    <property type="project" value="UniProtKB-EC"/>
</dbReference>
<evidence type="ECO:0000313" key="12">
    <source>
        <dbReference type="EMBL" id="MDA5193569.1"/>
    </source>
</evidence>
<reference evidence="12" key="2">
    <citation type="journal article" date="2023" name="Syst. Appl. Microbiol.">
        <title>Govania unica gen. nov., sp. nov., a rare biosphere bacterium that represents a novel family in the class Alphaproteobacteria.</title>
        <authorList>
            <person name="Vandamme P."/>
            <person name="Peeters C."/>
            <person name="Hettiarachchi A."/>
            <person name="Cnockaert M."/>
            <person name="Carlier A."/>
        </authorList>
    </citation>
    <scope>NUCLEOTIDE SEQUENCE</scope>
    <source>
        <strain evidence="12">LMG 31809</strain>
    </source>
</reference>
<dbReference type="PANTHER" id="PTHR45790">
    <property type="entry name" value="SIROHEME SYNTHASE-RELATED"/>
    <property type="match status" value="1"/>
</dbReference>
<name>A0A9X3TXT7_9PROT</name>
<organism evidence="12 13">
    <name type="scientific">Govanella unica</name>
    <dbReference type="NCBI Taxonomy" id="2975056"/>
    <lineage>
        <taxon>Bacteria</taxon>
        <taxon>Pseudomonadati</taxon>
        <taxon>Pseudomonadota</taxon>
        <taxon>Alphaproteobacteria</taxon>
        <taxon>Emcibacterales</taxon>
        <taxon>Govanellaceae</taxon>
        <taxon>Govanella</taxon>
    </lineage>
</organism>
<dbReference type="InterPro" id="IPR035996">
    <property type="entry name" value="4pyrrol_Methylase_sf"/>
</dbReference>
<dbReference type="GO" id="GO:0019354">
    <property type="term" value="P:siroheme biosynthetic process"/>
    <property type="evidence" value="ECO:0007669"/>
    <property type="project" value="InterPro"/>
</dbReference>
<dbReference type="Gene3D" id="3.40.1010.10">
    <property type="entry name" value="Cobalt-precorrin-4 Transmethylase, Domain 1"/>
    <property type="match status" value="1"/>
</dbReference>
<evidence type="ECO:0000256" key="5">
    <source>
        <dbReference type="ARBA" id="ARBA00022679"/>
    </source>
</evidence>
<comment type="pathway">
    <text evidence="8">Porphyrin-containing compound metabolism; siroheme biosynthesis; precorrin-2 from uroporphyrinogen III: step 1/1.</text>
</comment>
<dbReference type="InterPro" id="IPR006366">
    <property type="entry name" value="CobA/CysG_C"/>
</dbReference>
<gene>
    <name evidence="12" type="primary">cobA</name>
    <name evidence="12" type="ORF">NYP16_06330</name>
</gene>
<keyword evidence="4 10" id="KW-0489">Methyltransferase</keyword>
<dbReference type="InterPro" id="IPR014777">
    <property type="entry name" value="4pyrrole_Mease_sub1"/>
</dbReference>
<evidence type="ECO:0000256" key="6">
    <source>
        <dbReference type="ARBA" id="ARBA00022691"/>
    </source>
</evidence>
<comment type="similarity">
    <text evidence="1 10">Belongs to the precorrin methyltransferase family.</text>
</comment>
<evidence type="ECO:0000256" key="2">
    <source>
        <dbReference type="ARBA" id="ARBA00012162"/>
    </source>
</evidence>
<feature type="domain" description="Tetrapyrrole methylase" evidence="11">
    <location>
        <begin position="21"/>
        <end position="231"/>
    </location>
</feature>
<dbReference type="CDD" id="cd11642">
    <property type="entry name" value="SUMT"/>
    <property type="match status" value="1"/>
</dbReference>
<sequence length="285" mass="29299">MTAEDPELPLANLPRLEPGWVWLAGAGPGDPGLLTLHTLNGLRQADVVVYDALVGPEILTLARPQAQLQFAGKRGGKPSPTQRDISTALVEHARAGRRVLRLKGGDPLVFGRGGEEARALVAAGVPFRILPGISAGVGGLAYAGIPATDRQTNSAVTFLSGYGAGGGLPADIDLVALAQSGTTLVVFMALSHIAELVERLLAGGRSAAEPVALISNATLPTQRVVESTLGAVVGLAAEAGIATPAMMVVGEVVRLRAALDWYGALHEGRTLVADPLGMQARKDAI</sequence>
<dbReference type="EC" id="2.1.1.107" evidence="2"/>
<keyword evidence="5 10" id="KW-0808">Transferase</keyword>
<dbReference type="GO" id="GO:0009236">
    <property type="term" value="P:cobalamin biosynthetic process"/>
    <property type="evidence" value="ECO:0007669"/>
    <property type="project" value="UniProtKB-KW"/>
</dbReference>
<dbReference type="GO" id="GO:0032259">
    <property type="term" value="P:methylation"/>
    <property type="evidence" value="ECO:0007669"/>
    <property type="project" value="UniProtKB-KW"/>
</dbReference>
<evidence type="ECO:0000256" key="7">
    <source>
        <dbReference type="ARBA" id="ARBA00023244"/>
    </source>
</evidence>
<comment type="pathway">
    <text evidence="9">Cofactor biosynthesis; adenosylcobalamin biosynthesis; precorrin-2 from uroporphyrinogen III: step 1/1.</text>
</comment>
<dbReference type="AlphaFoldDB" id="A0A9X3TXT7"/>
<evidence type="ECO:0000256" key="4">
    <source>
        <dbReference type="ARBA" id="ARBA00022603"/>
    </source>
</evidence>
<evidence type="ECO:0000256" key="9">
    <source>
        <dbReference type="ARBA" id="ARBA00060548"/>
    </source>
</evidence>
<dbReference type="InterPro" id="IPR050161">
    <property type="entry name" value="Siro_Cobalamin_biosynth"/>
</dbReference>
<dbReference type="PROSITE" id="PS00840">
    <property type="entry name" value="SUMT_2"/>
    <property type="match status" value="1"/>
</dbReference>